<keyword evidence="3" id="KW-1185">Reference proteome</keyword>
<comment type="caution">
    <text evidence="2">The sequence shown here is derived from an EMBL/GenBank/DDBJ whole genome shotgun (WGS) entry which is preliminary data.</text>
</comment>
<reference evidence="2" key="1">
    <citation type="journal article" date="2019" name="bioRxiv">
        <title>The Genome of the Zebra Mussel, Dreissena polymorpha: A Resource for Invasive Species Research.</title>
        <authorList>
            <person name="McCartney M.A."/>
            <person name="Auch B."/>
            <person name="Kono T."/>
            <person name="Mallez S."/>
            <person name="Zhang Y."/>
            <person name="Obille A."/>
            <person name="Becker A."/>
            <person name="Abrahante J.E."/>
            <person name="Garbe J."/>
            <person name="Badalamenti J.P."/>
            <person name="Herman A."/>
            <person name="Mangelson H."/>
            <person name="Liachko I."/>
            <person name="Sullivan S."/>
            <person name="Sone E.D."/>
            <person name="Koren S."/>
            <person name="Silverstein K.A.T."/>
            <person name="Beckman K.B."/>
            <person name="Gohl D.M."/>
        </authorList>
    </citation>
    <scope>NUCLEOTIDE SEQUENCE</scope>
    <source>
        <strain evidence="2">Duluth1</strain>
        <tissue evidence="2">Whole animal</tissue>
    </source>
</reference>
<reference evidence="2" key="2">
    <citation type="submission" date="2020-11" db="EMBL/GenBank/DDBJ databases">
        <authorList>
            <person name="McCartney M.A."/>
            <person name="Auch B."/>
            <person name="Kono T."/>
            <person name="Mallez S."/>
            <person name="Becker A."/>
            <person name="Gohl D.M."/>
            <person name="Silverstein K.A.T."/>
            <person name="Koren S."/>
            <person name="Bechman K.B."/>
            <person name="Herman A."/>
            <person name="Abrahante J.E."/>
            <person name="Garbe J."/>
        </authorList>
    </citation>
    <scope>NUCLEOTIDE SEQUENCE</scope>
    <source>
        <strain evidence="2">Duluth1</strain>
        <tissue evidence="2">Whole animal</tissue>
    </source>
</reference>
<accession>A0A9D4END8</accession>
<evidence type="ECO:0000313" key="3">
    <source>
        <dbReference type="Proteomes" id="UP000828390"/>
    </source>
</evidence>
<organism evidence="2 3">
    <name type="scientific">Dreissena polymorpha</name>
    <name type="common">Zebra mussel</name>
    <name type="synonym">Mytilus polymorpha</name>
    <dbReference type="NCBI Taxonomy" id="45954"/>
    <lineage>
        <taxon>Eukaryota</taxon>
        <taxon>Metazoa</taxon>
        <taxon>Spiralia</taxon>
        <taxon>Lophotrochozoa</taxon>
        <taxon>Mollusca</taxon>
        <taxon>Bivalvia</taxon>
        <taxon>Autobranchia</taxon>
        <taxon>Heteroconchia</taxon>
        <taxon>Euheterodonta</taxon>
        <taxon>Imparidentia</taxon>
        <taxon>Neoheterodontei</taxon>
        <taxon>Myida</taxon>
        <taxon>Dreissenoidea</taxon>
        <taxon>Dreissenidae</taxon>
        <taxon>Dreissena</taxon>
    </lineage>
</organism>
<gene>
    <name evidence="2" type="ORF">DPMN_160741</name>
</gene>
<dbReference type="EMBL" id="JAIWYP010000008">
    <property type="protein sequence ID" value="KAH3782821.1"/>
    <property type="molecule type" value="Genomic_DNA"/>
</dbReference>
<protein>
    <submittedName>
        <fullName evidence="2">Uncharacterized protein</fullName>
    </submittedName>
</protein>
<evidence type="ECO:0000256" key="1">
    <source>
        <dbReference type="SAM" id="MobiDB-lite"/>
    </source>
</evidence>
<sequence>MLGNIQSETSTDTVGNYPKGKENEKKGRKRQSESSDMMELIERQNKDFQERMEQHHRKKMRRMDRFLDLYEKDVKND</sequence>
<proteinExistence type="predicted"/>
<dbReference type="AlphaFoldDB" id="A0A9D4END8"/>
<feature type="region of interest" description="Disordered" evidence="1">
    <location>
        <begin position="1"/>
        <end position="40"/>
    </location>
</feature>
<feature type="compositionally biased region" description="Basic and acidic residues" evidence="1">
    <location>
        <begin position="19"/>
        <end position="33"/>
    </location>
</feature>
<evidence type="ECO:0000313" key="2">
    <source>
        <dbReference type="EMBL" id="KAH3782821.1"/>
    </source>
</evidence>
<dbReference type="Proteomes" id="UP000828390">
    <property type="component" value="Unassembled WGS sequence"/>
</dbReference>
<feature type="compositionally biased region" description="Polar residues" evidence="1">
    <location>
        <begin position="1"/>
        <end position="14"/>
    </location>
</feature>
<name>A0A9D4END8_DREPO</name>